<feature type="domain" description="YqgF/RNase H-like" evidence="5">
    <location>
        <begin position="1"/>
        <end position="96"/>
    </location>
</feature>
<keyword evidence="2" id="KW-0690">Ribosome biogenesis</keyword>
<dbReference type="Gene3D" id="3.30.420.140">
    <property type="entry name" value="YqgF/RNase H-like domain"/>
    <property type="match status" value="1"/>
</dbReference>
<sequence>MAIDYGSKRCGIAVTDELRLIASPLDTVPATGLLAFLQKYCSQNKVDVIVFGKPTDMAGKPSDSEKQITPFINQLRKAMPDMQIDRWDERFTSKMALQAMIDAGSKKSDRREKGNIDKVSAAIILQDYMNFKVK</sequence>
<dbReference type="EMBL" id="VSSQ01003493">
    <property type="protein sequence ID" value="MPM20968.1"/>
    <property type="molecule type" value="Genomic_DNA"/>
</dbReference>
<evidence type="ECO:0000256" key="3">
    <source>
        <dbReference type="ARBA" id="ARBA00022722"/>
    </source>
</evidence>
<dbReference type="GO" id="GO:0004518">
    <property type="term" value="F:nuclease activity"/>
    <property type="evidence" value="ECO:0007669"/>
    <property type="project" value="UniProtKB-KW"/>
</dbReference>
<keyword evidence="1" id="KW-0963">Cytoplasm</keyword>
<evidence type="ECO:0000256" key="4">
    <source>
        <dbReference type="ARBA" id="ARBA00022801"/>
    </source>
</evidence>
<dbReference type="GO" id="GO:0005829">
    <property type="term" value="C:cytosol"/>
    <property type="evidence" value="ECO:0007669"/>
    <property type="project" value="TreeGrafter"/>
</dbReference>
<dbReference type="SMART" id="SM00732">
    <property type="entry name" value="YqgFc"/>
    <property type="match status" value="1"/>
</dbReference>
<evidence type="ECO:0000256" key="2">
    <source>
        <dbReference type="ARBA" id="ARBA00022517"/>
    </source>
</evidence>
<dbReference type="EC" id="3.1.-.-" evidence="6"/>
<protein>
    <submittedName>
        <fullName evidence="6">Putative pre-16S rRNA nuclease</fullName>
        <ecNumber evidence="6">3.1.-.-</ecNumber>
    </submittedName>
</protein>
<evidence type="ECO:0000256" key="1">
    <source>
        <dbReference type="ARBA" id="ARBA00022490"/>
    </source>
</evidence>
<dbReference type="NCBIfam" id="TIGR00250">
    <property type="entry name" value="RNAse_H_YqgF"/>
    <property type="match status" value="1"/>
</dbReference>
<dbReference type="PANTHER" id="PTHR33317">
    <property type="entry name" value="POLYNUCLEOTIDYL TRANSFERASE, RIBONUCLEASE H-LIKE SUPERFAMILY PROTEIN"/>
    <property type="match status" value="1"/>
</dbReference>
<keyword evidence="4 6" id="KW-0378">Hydrolase</keyword>
<dbReference type="InterPro" id="IPR012337">
    <property type="entry name" value="RNaseH-like_sf"/>
</dbReference>
<accession>A0A644XYX7</accession>
<dbReference type="AlphaFoldDB" id="A0A644XYX7"/>
<reference evidence="6" key="1">
    <citation type="submission" date="2019-08" db="EMBL/GenBank/DDBJ databases">
        <authorList>
            <person name="Kucharzyk K."/>
            <person name="Murdoch R.W."/>
            <person name="Higgins S."/>
            <person name="Loffler F."/>
        </authorList>
    </citation>
    <scope>NUCLEOTIDE SEQUENCE</scope>
</reference>
<dbReference type="HAMAP" id="MF_00651">
    <property type="entry name" value="Nuclease_YqgF"/>
    <property type="match status" value="1"/>
</dbReference>
<dbReference type="PANTHER" id="PTHR33317:SF4">
    <property type="entry name" value="POLYNUCLEOTIDYL TRANSFERASE, RIBONUCLEASE H-LIKE SUPERFAMILY PROTEIN"/>
    <property type="match status" value="1"/>
</dbReference>
<dbReference type="InterPro" id="IPR037027">
    <property type="entry name" value="YqgF/RNaseH-like_dom_sf"/>
</dbReference>
<dbReference type="CDD" id="cd16964">
    <property type="entry name" value="YqgF"/>
    <property type="match status" value="1"/>
</dbReference>
<comment type="caution">
    <text evidence="6">The sequence shown here is derived from an EMBL/GenBank/DDBJ whole genome shotgun (WGS) entry which is preliminary data.</text>
</comment>
<gene>
    <name evidence="6" type="ORF">SDC9_67407</name>
</gene>
<keyword evidence="3" id="KW-0540">Nuclease</keyword>
<evidence type="ECO:0000259" key="5">
    <source>
        <dbReference type="SMART" id="SM00732"/>
    </source>
</evidence>
<name>A0A644XYX7_9ZZZZ</name>
<proteinExistence type="inferred from homology"/>
<dbReference type="InterPro" id="IPR005227">
    <property type="entry name" value="YqgF"/>
</dbReference>
<dbReference type="InterPro" id="IPR006641">
    <property type="entry name" value="YqgF/RNaseH-like_dom"/>
</dbReference>
<dbReference type="SUPFAM" id="SSF53098">
    <property type="entry name" value="Ribonuclease H-like"/>
    <property type="match status" value="1"/>
</dbReference>
<dbReference type="GO" id="GO:0000967">
    <property type="term" value="P:rRNA 5'-end processing"/>
    <property type="evidence" value="ECO:0007669"/>
    <property type="project" value="TreeGrafter"/>
</dbReference>
<dbReference type="Pfam" id="PF03652">
    <property type="entry name" value="RuvX"/>
    <property type="match status" value="1"/>
</dbReference>
<dbReference type="GO" id="GO:0016787">
    <property type="term" value="F:hydrolase activity"/>
    <property type="evidence" value="ECO:0007669"/>
    <property type="project" value="UniProtKB-KW"/>
</dbReference>
<evidence type="ECO:0000313" key="6">
    <source>
        <dbReference type="EMBL" id="MPM20968.1"/>
    </source>
</evidence>
<organism evidence="6">
    <name type="scientific">bioreactor metagenome</name>
    <dbReference type="NCBI Taxonomy" id="1076179"/>
    <lineage>
        <taxon>unclassified sequences</taxon>
        <taxon>metagenomes</taxon>
        <taxon>ecological metagenomes</taxon>
    </lineage>
</organism>